<protein>
    <submittedName>
        <fullName evidence="1">Uncharacterized protein</fullName>
    </submittedName>
</protein>
<proteinExistence type="predicted"/>
<gene>
    <name evidence="1" type="ORF">ILYODFUR_033509</name>
</gene>
<evidence type="ECO:0000313" key="1">
    <source>
        <dbReference type="EMBL" id="MEQ2234634.1"/>
    </source>
</evidence>
<evidence type="ECO:0000313" key="2">
    <source>
        <dbReference type="Proteomes" id="UP001482620"/>
    </source>
</evidence>
<keyword evidence="2" id="KW-1185">Reference proteome</keyword>
<sequence>MQSVVFVPNMPFGIVVQTFSLASSDCNTSSHRGLGYFSLAWIFSLEEKGLAILFLNSDMRRKQKTVATCETTRTFWKFLQLHQCHGWCLSLNSIQFSLFI</sequence>
<comment type="caution">
    <text evidence="1">The sequence shown here is derived from an EMBL/GenBank/DDBJ whole genome shotgun (WGS) entry which is preliminary data.</text>
</comment>
<reference evidence="1 2" key="1">
    <citation type="submission" date="2021-06" db="EMBL/GenBank/DDBJ databases">
        <authorList>
            <person name="Palmer J.M."/>
        </authorList>
    </citation>
    <scope>NUCLEOTIDE SEQUENCE [LARGE SCALE GENOMIC DNA]</scope>
    <source>
        <strain evidence="2">if_2019</strain>
        <tissue evidence="1">Muscle</tissue>
    </source>
</reference>
<dbReference type="EMBL" id="JAHRIQ010040480">
    <property type="protein sequence ID" value="MEQ2234634.1"/>
    <property type="molecule type" value="Genomic_DNA"/>
</dbReference>
<dbReference type="Proteomes" id="UP001482620">
    <property type="component" value="Unassembled WGS sequence"/>
</dbReference>
<accession>A0ABV0TNY3</accession>
<organism evidence="1 2">
    <name type="scientific">Ilyodon furcidens</name>
    <name type="common">goldbreast splitfin</name>
    <dbReference type="NCBI Taxonomy" id="33524"/>
    <lineage>
        <taxon>Eukaryota</taxon>
        <taxon>Metazoa</taxon>
        <taxon>Chordata</taxon>
        <taxon>Craniata</taxon>
        <taxon>Vertebrata</taxon>
        <taxon>Euteleostomi</taxon>
        <taxon>Actinopterygii</taxon>
        <taxon>Neopterygii</taxon>
        <taxon>Teleostei</taxon>
        <taxon>Neoteleostei</taxon>
        <taxon>Acanthomorphata</taxon>
        <taxon>Ovalentaria</taxon>
        <taxon>Atherinomorphae</taxon>
        <taxon>Cyprinodontiformes</taxon>
        <taxon>Goodeidae</taxon>
        <taxon>Ilyodon</taxon>
    </lineage>
</organism>
<name>A0ABV0TNY3_9TELE</name>